<keyword evidence="2" id="KW-1185">Reference proteome</keyword>
<evidence type="ECO:0008006" key="3">
    <source>
        <dbReference type="Google" id="ProtNLM"/>
    </source>
</evidence>
<gene>
    <name evidence="1" type="ORF">Ahy_A06g027450</name>
</gene>
<evidence type="ECO:0000313" key="1">
    <source>
        <dbReference type="EMBL" id="RYR52546.1"/>
    </source>
</evidence>
<accession>A0A445CNP1</accession>
<dbReference type="EMBL" id="SDMP01000006">
    <property type="protein sequence ID" value="RYR52546.1"/>
    <property type="molecule type" value="Genomic_DNA"/>
</dbReference>
<reference evidence="1 2" key="1">
    <citation type="submission" date="2019-01" db="EMBL/GenBank/DDBJ databases">
        <title>Sequencing of cultivated peanut Arachis hypogaea provides insights into genome evolution and oil improvement.</title>
        <authorList>
            <person name="Chen X."/>
        </authorList>
    </citation>
    <scope>NUCLEOTIDE SEQUENCE [LARGE SCALE GENOMIC DNA]</scope>
    <source>
        <strain evidence="2">cv. Fuhuasheng</strain>
        <tissue evidence="1">Leaves</tissue>
    </source>
</reference>
<sequence>MERTRRQVTFKWILVFTHRTIVNHVQNPSFPLVAWHLNSIAELLTVEKVEESELFVEVVGKEDLRDLITSKRMKTKHFVESSIPCVGVHQNVRNNRINCILFGDMVDLILPHVEDGRLKPLIMSHFYVSNLHFDIEIKVAGFRSRMLCGTTSSFARISQVSLQGRWLGVEDLNQRSAVAKIIVEIAATIVSINASKSDWYYKSYRRCPKKVDTSIGKRYECTKILPHNIVDKMALFKINKNGCRNLVDMSGHVVNLKTDIDPHFSMITCQVASVKFQLKVLSVG</sequence>
<protein>
    <recommendedName>
        <fullName evidence="3">DUF223 domain-containing protein</fullName>
    </recommendedName>
</protein>
<proteinExistence type="predicted"/>
<organism evidence="1 2">
    <name type="scientific">Arachis hypogaea</name>
    <name type="common">Peanut</name>
    <dbReference type="NCBI Taxonomy" id="3818"/>
    <lineage>
        <taxon>Eukaryota</taxon>
        <taxon>Viridiplantae</taxon>
        <taxon>Streptophyta</taxon>
        <taxon>Embryophyta</taxon>
        <taxon>Tracheophyta</taxon>
        <taxon>Spermatophyta</taxon>
        <taxon>Magnoliopsida</taxon>
        <taxon>eudicotyledons</taxon>
        <taxon>Gunneridae</taxon>
        <taxon>Pentapetalae</taxon>
        <taxon>rosids</taxon>
        <taxon>fabids</taxon>
        <taxon>Fabales</taxon>
        <taxon>Fabaceae</taxon>
        <taxon>Papilionoideae</taxon>
        <taxon>50 kb inversion clade</taxon>
        <taxon>dalbergioids sensu lato</taxon>
        <taxon>Dalbergieae</taxon>
        <taxon>Pterocarpus clade</taxon>
        <taxon>Arachis</taxon>
    </lineage>
</organism>
<evidence type="ECO:0000313" key="2">
    <source>
        <dbReference type="Proteomes" id="UP000289738"/>
    </source>
</evidence>
<dbReference type="AlphaFoldDB" id="A0A445CNP1"/>
<dbReference type="InterPro" id="IPR012340">
    <property type="entry name" value="NA-bd_OB-fold"/>
</dbReference>
<dbReference type="Gene3D" id="2.40.50.140">
    <property type="entry name" value="Nucleic acid-binding proteins"/>
    <property type="match status" value="1"/>
</dbReference>
<dbReference type="Proteomes" id="UP000289738">
    <property type="component" value="Chromosome A06"/>
</dbReference>
<comment type="caution">
    <text evidence="1">The sequence shown here is derived from an EMBL/GenBank/DDBJ whole genome shotgun (WGS) entry which is preliminary data.</text>
</comment>
<name>A0A445CNP1_ARAHY</name>